<evidence type="ECO:0000256" key="2">
    <source>
        <dbReference type="SAM" id="Phobius"/>
    </source>
</evidence>
<keyword evidence="2" id="KW-1133">Transmembrane helix</keyword>
<accession>A0A2T1KTQ5</accession>
<dbReference type="Proteomes" id="UP000239866">
    <property type="component" value="Unassembled WGS sequence"/>
</dbReference>
<proteinExistence type="predicted"/>
<sequence length="473" mass="52397">MSQHPLRLLLDFEEQIQRDRDHSPAFLHRRDRRFALACEANHTEADVIDWLAHIKNLSGPAKTTAASESAFRQWRQIHSGFAMAGALLGVLTMSGLLFFDGGSRINITGILGFVLLQLLLALATSIQSLVGWQPWRWLLVRWQKTPASPTSRQLQPLLMARAAHTGGALFGLGGLATLLMLLVVQDLAFGWSTTLDTAADSYHRLIEWLAMPWQALWPAAVPSLELVEATRFFRADPSAVTTTAAQWGQWWPFVVMLWLGWVVLPRLLLLALAQLALRGKARRLLASHPGLHALQYRLETPTLDTGNQHNDAHDLPDTRTGTTPEPLPEAHFLVCWAGAGKPQLPEALTGQDIPGFQAGGQASLGEDDDVIATIARLSPPHQVSLRQQSATVLVITQSWQPPTGELQDFLEQAHDAWPEGTRIALLPLAPVPDQAPEPHLLQPWLRFANRLPAHFARVVALPEQQHRNQEARS</sequence>
<protein>
    <submittedName>
        <fullName evidence="3">DUF2868 domain-containing protein</fullName>
    </submittedName>
</protein>
<feature type="transmembrane region" description="Helical" evidence="2">
    <location>
        <begin position="105"/>
        <end position="126"/>
    </location>
</feature>
<dbReference type="Pfam" id="PF11067">
    <property type="entry name" value="DUF2868"/>
    <property type="match status" value="1"/>
</dbReference>
<dbReference type="OrthoDB" id="7056210at2"/>
<evidence type="ECO:0000313" key="4">
    <source>
        <dbReference type="Proteomes" id="UP000239866"/>
    </source>
</evidence>
<organism evidence="3 4">
    <name type="scientific">Marinobacter fuscus</name>
    <dbReference type="NCBI Taxonomy" id="2109942"/>
    <lineage>
        <taxon>Bacteria</taxon>
        <taxon>Pseudomonadati</taxon>
        <taxon>Pseudomonadota</taxon>
        <taxon>Gammaproteobacteria</taxon>
        <taxon>Pseudomonadales</taxon>
        <taxon>Marinobacteraceae</taxon>
        <taxon>Marinobacter</taxon>
    </lineage>
</organism>
<keyword evidence="2" id="KW-0812">Transmembrane</keyword>
<keyword evidence="4" id="KW-1185">Reference proteome</keyword>
<reference evidence="3 4" key="1">
    <citation type="submission" date="2018-03" db="EMBL/GenBank/DDBJ databases">
        <title>Marinobacter brunus sp. nov., a marine bacterium of Gamma-proteobacteria isolated from the surface seawater of the South China Sea.</title>
        <authorList>
            <person name="Cheng H."/>
            <person name="Wu Y.-H."/>
            <person name="Xamxidin M."/>
            <person name="Xu X.-W."/>
        </authorList>
    </citation>
    <scope>NUCLEOTIDE SEQUENCE [LARGE SCALE GENOMIC DNA]</scope>
    <source>
        <strain evidence="3 4">NH169-3</strain>
    </source>
</reference>
<feature type="transmembrane region" description="Helical" evidence="2">
    <location>
        <begin position="81"/>
        <end position="99"/>
    </location>
</feature>
<evidence type="ECO:0000313" key="3">
    <source>
        <dbReference type="EMBL" id="PSF13481.1"/>
    </source>
</evidence>
<comment type="caution">
    <text evidence="3">The sequence shown here is derived from an EMBL/GenBank/DDBJ whole genome shotgun (WGS) entry which is preliminary data.</text>
</comment>
<feature type="region of interest" description="Disordered" evidence="1">
    <location>
        <begin position="302"/>
        <end position="321"/>
    </location>
</feature>
<name>A0A2T1KTQ5_9GAMM</name>
<feature type="transmembrane region" description="Helical" evidence="2">
    <location>
        <begin position="162"/>
        <end position="184"/>
    </location>
</feature>
<gene>
    <name evidence="3" type="ORF">C7H09_02440</name>
</gene>
<feature type="transmembrane region" description="Helical" evidence="2">
    <location>
        <begin position="250"/>
        <end position="273"/>
    </location>
</feature>
<dbReference type="AlphaFoldDB" id="A0A2T1KTQ5"/>
<dbReference type="EMBL" id="PXNP01000009">
    <property type="protein sequence ID" value="PSF13481.1"/>
    <property type="molecule type" value="Genomic_DNA"/>
</dbReference>
<dbReference type="RefSeq" id="WP_106761044.1">
    <property type="nucleotide sequence ID" value="NZ_PXNP01000009.1"/>
</dbReference>
<keyword evidence="2" id="KW-0472">Membrane</keyword>
<dbReference type="InterPro" id="IPR021296">
    <property type="entry name" value="DUF2868"/>
</dbReference>
<evidence type="ECO:0000256" key="1">
    <source>
        <dbReference type="SAM" id="MobiDB-lite"/>
    </source>
</evidence>